<dbReference type="Pfam" id="PF00557">
    <property type="entry name" value="Peptidase_M24"/>
    <property type="match status" value="1"/>
</dbReference>
<dbReference type="SUPFAM" id="SSF53092">
    <property type="entry name" value="Creatinase/prolidase N-terminal domain"/>
    <property type="match status" value="1"/>
</dbReference>
<comment type="cofactor">
    <cofactor evidence="1">
        <name>Mn(2+)</name>
        <dbReference type="ChEBI" id="CHEBI:29035"/>
    </cofactor>
</comment>
<dbReference type="InterPro" id="IPR000994">
    <property type="entry name" value="Pept_M24"/>
</dbReference>
<dbReference type="CDD" id="cd01092">
    <property type="entry name" value="APP-like"/>
    <property type="match status" value="1"/>
</dbReference>
<dbReference type="GO" id="GO:0016787">
    <property type="term" value="F:hydrolase activity"/>
    <property type="evidence" value="ECO:0007669"/>
    <property type="project" value="UniProtKB-KW"/>
</dbReference>
<sequence length="352" mass="39238">MNKLSALRKQFGEYNIDGLLVTDSYNRRYITEFTGTTGLAIISFKDAKFITDFRYMEQASDQVKGYEIIENRAMFQEAAKQAEDMGITRLGIEQENLNLKQYNELIGLLKIECVPVSGVIENLREIKSKDEIEKIKTAASISDKAFKHILDFIRPGVTEMEINHELEYQVRKNGATASSFDLIIASGYRSALPHGVASNKKVEKGDMLTLDFGALYEGYCSDMTRTIAVGEPKPELKEIYTIVLDALHLGISEIKSGQSCKVVDDKVRAFITDKGYGDEFGHGTGHSFGLEIHENPYFSSKSTDVLKTNMVMTVEPGIYLPGIGGVRIEDDVLVTDDGYEVLTNAPKELIIL</sequence>
<feature type="domain" description="Creatinase N-terminal" evidence="5">
    <location>
        <begin position="4"/>
        <end position="126"/>
    </location>
</feature>
<dbReference type="Proteomes" id="UP000621492">
    <property type="component" value="Unassembled WGS sequence"/>
</dbReference>
<name>A0A9W5TXQ0_9BACI</name>
<evidence type="ECO:0000313" key="6">
    <source>
        <dbReference type="EMBL" id="GGB42309.1"/>
    </source>
</evidence>
<comment type="similarity">
    <text evidence="2">Belongs to the peptidase M24B family.</text>
</comment>
<evidence type="ECO:0000256" key="2">
    <source>
        <dbReference type="ARBA" id="ARBA00008766"/>
    </source>
</evidence>
<dbReference type="InterPro" id="IPR000587">
    <property type="entry name" value="Creatinase_N"/>
</dbReference>
<comment type="caution">
    <text evidence="6">The sequence shown here is derived from an EMBL/GenBank/DDBJ whole genome shotgun (WGS) entry which is preliminary data.</text>
</comment>
<feature type="domain" description="Peptidase M24" evidence="4">
    <location>
        <begin position="133"/>
        <end position="336"/>
    </location>
</feature>
<dbReference type="AlphaFoldDB" id="A0A9W5TXQ0"/>
<evidence type="ECO:0000259" key="4">
    <source>
        <dbReference type="Pfam" id="PF00557"/>
    </source>
</evidence>
<dbReference type="Pfam" id="PF01321">
    <property type="entry name" value="Creatinase_N"/>
    <property type="match status" value="1"/>
</dbReference>
<accession>A0A9W5TXQ0</accession>
<dbReference type="Gene3D" id="3.40.350.10">
    <property type="entry name" value="Creatinase/prolidase N-terminal domain"/>
    <property type="match status" value="1"/>
</dbReference>
<dbReference type="SUPFAM" id="SSF55920">
    <property type="entry name" value="Creatinase/aminopeptidase"/>
    <property type="match status" value="1"/>
</dbReference>
<dbReference type="Gene3D" id="3.90.230.10">
    <property type="entry name" value="Creatinase/methionine aminopeptidase superfamily"/>
    <property type="match status" value="1"/>
</dbReference>
<dbReference type="InterPro" id="IPR029149">
    <property type="entry name" value="Creatin/AminoP/Spt16_N"/>
</dbReference>
<evidence type="ECO:0000256" key="3">
    <source>
        <dbReference type="ARBA" id="ARBA00022801"/>
    </source>
</evidence>
<reference evidence="6" key="2">
    <citation type="submission" date="2020-09" db="EMBL/GenBank/DDBJ databases">
        <authorList>
            <person name="Sun Q."/>
            <person name="Zhou Y."/>
        </authorList>
    </citation>
    <scope>NUCLEOTIDE SEQUENCE</scope>
    <source>
        <strain evidence="6">CGMCC 1.15454</strain>
    </source>
</reference>
<dbReference type="RefSeq" id="WP_088051241.1">
    <property type="nucleotide sequence ID" value="NZ_BMJD01000013.1"/>
</dbReference>
<dbReference type="PANTHER" id="PTHR46112">
    <property type="entry name" value="AMINOPEPTIDASE"/>
    <property type="match status" value="1"/>
</dbReference>
<proteinExistence type="inferred from homology"/>
<dbReference type="EMBL" id="BMJD01000013">
    <property type="protein sequence ID" value="GGB42309.1"/>
    <property type="molecule type" value="Genomic_DNA"/>
</dbReference>
<dbReference type="InterPro" id="IPR036005">
    <property type="entry name" value="Creatinase/aminopeptidase-like"/>
</dbReference>
<keyword evidence="3" id="KW-0378">Hydrolase</keyword>
<keyword evidence="7" id="KW-1185">Reference proteome</keyword>
<reference evidence="6" key="1">
    <citation type="journal article" date="2014" name="Int. J. Syst. Evol. Microbiol.">
        <title>Complete genome sequence of Corynebacterium casei LMG S-19264T (=DSM 44701T), isolated from a smear-ripened cheese.</title>
        <authorList>
            <consortium name="US DOE Joint Genome Institute (JGI-PGF)"/>
            <person name="Walter F."/>
            <person name="Albersmeier A."/>
            <person name="Kalinowski J."/>
            <person name="Ruckert C."/>
        </authorList>
    </citation>
    <scope>NUCLEOTIDE SEQUENCE</scope>
    <source>
        <strain evidence="6">CGMCC 1.15454</strain>
    </source>
</reference>
<dbReference type="FunFam" id="3.90.230.10:FF:000014">
    <property type="entry name" value="Aminopeptidase P family protein"/>
    <property type="match status" value="1"/>
</dbReference>
<organism evidence="6 7">
    <name type="scientific">Lentibacillus populi</name>
    <dbReference type="NCBI Taxonomy" id="1827502"/>
    <lineage>
        <taxon>Bacteria</taxon>
        <taxon>Bacillati</taxon>
        <taxon>Bacillota</taxon>
        <taxon>Bacilli</taxon>
        <taxon>Bacillales</taxon>
        <taxon>Bacillaceae</taxon>
        <taxon>Lentibacillus</taxon>
    </lineage>
</organism>
<evidence type="ECO:0000313" key="7">
    <source>
        <dbReference type="Proteomes" id="UP000621492"/>
    </source>
</evidence>
<evidence type="ECO:0000256" key="1">
    <source>
        <dbReference type="ARBA" id="ARBA00001936"/>
    </source>
</evidence>
<gene>
    <name evidence="6" type="primary">pepQ</name>
    <name evidence="6" type="ORF">GCM10011409_19820</name>
</gene>
<dbReference type="PANTHER" id="PTHR46112:SF3">
    <property type="entry name" value="AMINOPEPTIDASE YPDF"/>
    <property type="match status" value="1"/>
</dbReference>
<protein>
    <submittedName>
        <fullName evidence="6">Peptidase M24</fullName>
    </submittedName>
</protein>
<dbReference type="InterPro" id="IPR050659">
    <property type="entry name" value="Peptidase_M24B"/>
</dbReference>
<evidence type="ECO:0000259" key="5">
    <source>
        <dbReference type="Pfam" id="PF01321"/>
    </source>
</evidence>